<dbReference type="Proteomes" id="UP000887566">
    <property type="component" value="Unplaced"/>
</dbReference>
<dbReference type="WBParaSite" id="PSAMB.scaffold1502size30644.g13411.t1">
    <property type="protein sequence ID" value="PSAMB.scaffold1502size30644.g13411.t1"/>
    <property type="gene ID" value="PSAMB.scaffold1502size30644.g13411"/>
</dbReference>
<proteinExistence type="predicted"/>
<sequence>MEDKELCKVQQTKREDNATSAQEGEVEGRCRSIKASGTKTDEQLAAPGNQLNGASQVDRLPLPPRATRQRLVKTTAGSTVSRADSRPLAAPAPTISTSFCGSSSVALRSKPSPNSLKDAGSIPAEGDPHPTKVLIPLWVGELVAAMLRIHRRQALATGRPILTSRINHGPMSHRGNGPEERTPPLCGTTA</sequence>
<feature type="compositionally biased region" description="Basic and acidic residues" evidence="1">
    <location>
        <begin position="1"/>
        <end position="17"/>
    </location>
</feature>
<reference evidence="3" key="1">
    <citation type="submission" date="2022-11" db="UniProtKB">
        <authorList>
            <consortium name="WormBaseParasite"/>
        </authorList>
    </citation>
    <scope>IDENTIFICATION</scope>
</reference>
<evidence type="ECO:0000313" key="3">
    <source>
        <dbReference type="WBParaSite" id="PSAMB.scaffold1502size30644.g13411.t1"/>
    </source>
</evidence>
<name>A0A914V3N8_9BILA</name>
<feature type="region of interest" description="Disordered" evidence="1">
    <location>
        <begin position="1"/>
        <end position="127"/>
    </location>
</feature>
<evidence type="ECO:0000256" key="1">
    <source>
        <dbReference type="SAM" id="MobiDB-lite"/>
    </source>
</evidence>
<organism evidence="2 3">
    <name type="scientific">Plectus sambesii</name>
    <dbReference type="NCBI Taxonomy" id="2011161"/>
    <lineage>
        <taxon>Eukaryota</taxon>
        <taxon>Metazoa</taxon>
        <taxon>Ecdysozoa</taxon>
        <taxon>Nematoda</taxon>
        <taxon>Chromadorea</taxon>
        <taxon>Plectida</taxon>
        <taxon>Plectina</taxon>
        <taxon>Plectoidea</taxon>
        <taxon>Plectidae</taxon>
        <taxon>Plectus</taxon>
    </lineage>
</organism>
<keyword evidence="2" id="KW-1185">Reference proteome</keyword>
<evidence type="ECO:0000313" key="2">
    <source>
        <dbReference type="Proteomes" id="UP000887566"/>
    </source>
</evidence>
<feature type="compositionally biased region" description="Polar residues" evidence="1">
    <location>
        <begin position="94"/>
        <end position="115"/>
    </location>
</feature>
<protein>
    <submittedName>
        <fullName evidence="3">Uncharacterized protein</fullName>
    </submittedName>
</protein>
<dbReference type="AlphaFoldDB" id="A0A914V3N8"/>
<accession>A0A914V3N8</accession>
<feature type="region of interest" description="Disordered" evidence="1">
    <location>
        <begin position="164"/>
        <end position="190"/>
    </location>
</feature>